<evidence type="ECO:0000313" key="6">
    <source>
        <dbReference type="EMBL" id="MEF2255952.1"/>
    </source>
</evidence>
<dbReference type="Pfam" id="PF00356">
    <property type="entry name" value="LacI"/>
    <property type="match status" value="1"/>
</dbReference>
<dbReference type="CDD" id="cd01392">
    <property type="entry name" value="HTH_LacI"/>
    <property type="match status" value="1"/>
</dbReference>
<evidence type="ECO:0000256" key="3">
    <source>
        <dbReference type="ARBA" id="ARBA00023163"/>
    </source>
</evidence>
<evidence type="ECO:0000256" key="1">
    <source>
        <dbReference type="ARBA" id="ARBA00023015"/>
    </source>
</evidence>
<protein>
    <submittedName>
        <fullName evidence="6">LacI family DNA-binding transcriptional regulator</fullName>
    </submittedName>
</protein>
<dbReference type="Proteomes" id="UP001351900">
    <property type="component" value="Unassembled WGS sequence"/>
</dbReference>
<evidence type="ECO:0000256" key="2">
    <source>
        <dbReference type="ARBA" id="ARBA00023125"/>
    </source>
</evidence>
<sequence length="361" mass="38174">MTQQPDQTPIPLPRARVTVKDVAARAGVSTAAVSQALNGRGALSADTRQRILDAATELGYSPDRYAAALRRGRTLSIGYVASPPLDPVREATQAQYAMRQLSALVDAAAAHHFTVTVIPSSKPDLLRSARVDAVYAPDARESDPLLAIAAAQSIPVITNDLPLPPDAGMWIRTGYEDAATAALDLLAASGATNIGLLTGEPGLPRLEIGESVYQQWCASRGQAPIVARVDAASLELAGSIRELLLHGVDGLFSFAQEGPRLFLDLAALDVVLPRDLQLVALCLHDCALNRRLSVTHVCVHPEVAPALLFPELVNALETASTPSSPVVLPWELEGGSTTRATPSRIRRDDGVPRASVQANVP</sequence>
<dbReference type="EMBL" id="JAZHOV010000007">
    <property type="protein sequence ID" value="MEF2255952.1"/>
    <property type="molecule type" value="Genomic_DNA"/>
</dbReference>
<keyword evidence="7" id="KW-1185">Reference proteome</keyword>
<dbReference type="PROSITE" id="PS00356">
    <property type="entry name" value="HTH_LACI_1"/>
    <property type="match status" value="1"/>
</dbReference>
<dbReference type="SUPFAM" id="SSF53822">
    <property type="entry name" value="Periplasmic binding protein-like I"/>
    <property type="match status" value="1"/>
</dbReference>
<keyword evidence="1" id="KW-0805">Transcription regulation</keyword>
<proteinExistence type="predicted"/>
<name>A0ABU7V8D6_9MICO</name>
<dbReference type="SUPFAM" id="SSF47413">
    <property type="entry name" value="lambda repressor-like DNA-binding domains"/>
    <property type="match status" value="1"/>
</dbReference>
<feature type="domain" description="HTH lacI-type" evidence="5">
    <location>
        <begin position="17"/>
        <end position="71"/>
    </location>
</feature>
<dbReference type="InterPro" id="IPR010982">
    <property type="entry name" value="Lambda_DNA-bd_dom_sf"/>
</dbReference>
<keyword evidence="2 6" id="KW-0238">DNA-binding</keyword>
<dbReference type="SMART" id="SM00354">
    <property type="entry name" value="HTH_LACI"/>
    <property type="match status" value="1"/>
</dbReference>
<dbReference type="PANTHER" id="PTHR30146:SF153">
    <property type="entry name" value="LACTOSE OPERON REPRESSOR"/>
    <property type="match status" value="1"/>
</dbReference>
<accession>A0ABU7V8D6</accession>
<dbReference type="PANTHER" id="PTHR30146">
    <property type="entry name" value="LACI-RELATED TRANSCRIPTIONAL REPRESSOR"/>
    <property type="match status" value="1"/>
</dbReference>
<comment type="caution">
    <text evidence="6">The sequence shown here is derived from an EMBL/GenBank/DDBJ whole genome shotgun (WGS) entry which is preliminary data.</text>
</comment>
<reference evidence="6 7" key="1">
    <citation type="submission" date="2024-01" db="EMBL/GenBank/DDBJ databases">
        <title>the genome sequence of strain Microbacterium schleiferi NBRC 15075.</title>
        <authorList>
            <person name="Ding Y."/>
            <person name="Zhang G."/>
        </authorList>
    </citation>
    <scope>NUCLEOTIDE SEQUENCE [LARGE SCALE GENOMIC DNA]</scope>
    <source>
        <strain evidence="6 7">NBRC 15075</strain>
    </source>
</reference>
<gene>
    <name evidence="6" type="ORF">V2V91_12535</name>
</gene>
<dbReference type="PROSITE" id="PS50932">
    <property type="entry name" value="HTH_LACI_2"/>
    <property type="match status" value="1"/>
</dbReference>
<evidence type="ECO:0000256" key="4">
    <source>
        <dbReference type="SAM" id="MobiDB-lite"/>
    </source>
</evidence>
<dbReference type="InterPro" id="IPR028082">
    <property type="entry name" value="Peripla_BP_I"/>
</dbReference>
<keyword evidence="3" id="KW-0804">Transcription</keyword>
<dbReference type="Gene3D" id="1.10.260.40">
    <property type="entry name" value="lambda repressor-like DNA-binding domains"/>
    <property type="match status" value="1"/>
</dbReference>
<organism evidence="6 7">
    <name type="scientific">Microbacterium schleiferi</name>
    <dbReference type="NCBI Taxonomy" id="69362"/>
    <lineage>
        <taxon>Bacteria</taxon>
        <taxon>Bacillati</taxon>
        <taxon>Actinomycetota</taxon>
        <taxon>Actinomycetes</taxon>
        <taxon>Micrococcales</taxon>
        <taxon>Microbacteriaceae</taxon>
        <taxon>Microbacterium</taxon>
    </lineage>
</organism>
<dbReference type="InterPro" id="IPR000843">
    <property type="entry name" value="HTH_LacI"/>
</dbReference>
<dbReference type="Gene3D" id="3.40.50.2300">
    <property type="match status" value="2"/>
</dbReference>
<dbReference type="RefSeq" id="WP_331792098.1">
    <property type="nucleotide sequence ID" value="NZ_BAAAUO010000012.1"/>
</dbReference>
<evidence type="ECO:0000313" key="7">
    <source>
        <dbReference type="Proteomes" id="UP001351900"/>
    </source>
</evidence>
<dbReference type="GO" id="GO:0003677">
    <property type="term" value="F:DNA binding"/>
    <property type="evidence" value="ECO:0007669"/>
    <property type="project" value="UniProtKB-KW"/>
</dbReference>
<feature type="region of interest" description="Disordered" evidence="4">
    <location>
        <begin position="334"/>
        <end position="361"/>
    </location>
</feature>
<evidence type="ECO:0000259" key="5">
    <source>
        <dbReference type="PROSITE" id="PS50932"/>
    </source>
</evidence>